<evidence type="ECO:0000259" key="2">
    <source>
        <dbReference type="Pfam" id="PF13546"/>
    </source>
</evidence>
<evidence type="ECO:0000313" key="4">
    <source>
        <dbReference type="Proteomes" id="UP001596470"/>
    </source>
</evidence>
<sequence>MYCQVTGHGRGQDQMAPGWAHSFAAALEPGASSWTQILDATRIGQDRPGPARTGQDRPGSARIGQDDDPAETTTAQLRAMVERLITAGQHPPGDTPVAVMTDSNHDLPRSPARVGGRQLDPAGVAPLGCALPSAGPDYLARASVHQDGAVTLTAALGGHRIPSDSVTLPDGTFGSWRFETLIADLLGLLQAVGTRTGSLEHEVRAGQARLVPVGTR</sequence>
<accession>A0ABW2D5E6</accession>
<dbReference type="RefSeq" id="WP_382349281.1">
    <property type="nucleotide sequence ID" value="NZ_JBHMBP010000002.1"/>
</dbReference>
<comment type="caution">
    <text evidence="3">The sequence shown here is derived from an EMBL/GenBank/DDBJ whole genome shotgun (WGS) entry which is preliminary data.</text>
</comment>
<reference evidence="4" key="1">
    <citation type="journal article" date="2019" name="Int. J. Syst. Evol. Microbiol.">
        <title>The Global Catalogue of Microorganisms (GCM) 10K type strain sequencing project: providing services to taxonomists for standard genome sequencing and annotation.</title>
        <authorList>
            <consortium name="The Broad Institute Genomics Platform"/>
            <consortium name="The Broad Institute Genome Sequencing Center for Infectious Disease"/>
            <person name="Wu L."/>
            <person name="Ma J."/>
        </authorList>
    </citation>
    <scope>NUCLEOTIDE SEQUENCE [LARGE SCALE GENOMIC DNA]</scope>
    <source>
        <strain evidence="4">KACC 12634</strain>
    </source>
</reference>
<keyword evidence="4" id="KW-1185">Reference proteome</keyword>
<dbReference type="EMBL" id="JBHSYS010000002">
    <property type="protein sequence ID" value="MFC6957535.1"/>
    <property type="molecule type" value="Genomic_DNA"/>
</dbReference>
<evidence type="ECO:0000256" key="1">
    <source>
        <dbReference type="SAM" id="MobiDB-lite"/>
    </source>
</evidence>
<proteinExistence type="predicted"/>
<protein>
    <submittedName>
        <fullName evidence="3">Transposase</fullName>
    </submittedName>
</protein>
<name>A0ABW2D5E6_9ACTN</name>
<dbReference type="InterPro" id="IPR038721">
    <property type="entry name" value="IS701-like_DDE_dom"/>
</dbReference>
<gene>
    <name evidence="3" type="ORF">ACFQS3_10055</name>
</gene>
<feature type="region of interest" description="Disordered" evidence="1">
    <location>
        <begin position="42"/>
        <end position="71"/>
    </location>
</feature>
<dbReference type="Pfam" id="PF13546">
    <property type="entry name" value="DDE_5"/>
    <property type="match status" value="1"/>
</dbReference>
<dbReference type="Proteomes" id="UP001596470">
    <property type="component" value="Unassembled WGS sequence"/>
</dbReference>
<feature type="domain" description="Transposase IS701-like DDE" evidence="2">
    <location>
        <begin position="2"/>
        <end position="103"/>
    </location>
</feature>
<evidence type="ECO:0000313" key="3">
    <source>
        <dbReference type="EMBL" id="MFC6957535.1"/>
    </source>
</evidence>
<organism evidence="3 4">
    <name type="scientific">Glycomyces mayteni</name>
    <dbReference type="NCBI Taxonomy" id="543887"/>
    <lineage>
        <taxon>Bacteria</taxon>
        <taxon>Bacillati</taxon>
        <taxon>Actinomycetota</taxon>
        <taxon>Actinomycetes</taxon>
        <taxon>Glycomycetales</taxon>
        <taxon>Glycomycetaceae</taxon>
        <taxon>Glycomyces</taxon>
    </lineage>
</organism>